<dbReference type="EMBL" id="JBHRRZ010000012">
    <property type="protein sequence ID" value="MFC2948009.1"/>
    <property type="molecule type" value="Genomic_DNA"/>
</dbReference>
<dbReference type="InterPro" id="IPR000845">
    <property type="entry name" value="Nucleoside_phosphorylase_d"/>
</dbReference>
<dbReference type="EC" id="3.2.2.9" evidence="2"/>
<protein>
    <recommendedName>
        <fullName evidence="2">adenosylhomocysteine nucleosidase</fullName>
        <ecNumber evidence="2">3.2.2.9</ecNumber>
    </recommendedName>
</protein>
<dbReference type="InterPro" id="IPR035994">
    <property type="entry name" value="Nucleoside_phosphorylase_sf"/>
</dbReference>
<dbReference type="NCBIfam" id="NF004079">
    <property type="entry name" value="PRK05584.1"/>
    <property type="match status" value="1"/>
</dbReference>
<comment type="pathway">
    <text evidence="1">Amino-acid biosynthesis; L-methionine biosynthesis via salvage pathway; S-methyl-5-thio-alpha-D-ribose 1-phosphate from S-methyl-5'-thioadenosine (hydrolase route): step 1/2.</text>
</comment>
<dbReference type="SUPFAM" id="SSF53167">
    <property type="entry name" value="Purine and uridine phosphorylases"/>
    <property type="match status" value="1"/>
</dbReference>
<dbReference type="PROSITE" id="PS51257">
    <property type="entry name" value="PROKAR_LIPOPROTEIN"/>
    <property type="match status" value="1"/>
</dbReference>
<keyword evidence="6" id="KW-0732">Signal</keyword>
<evidence type="ECO:0000256" key="6">
    <source>
        <dbReference type="SAM" id="SignalP"/>
    </source>
</evidence>
<feature type="domain" description="Nucleoside phosphorylase" evidence="7">
    <location>
        <begin position="43"/>
        <end position="269"/>
    </location>
</feature>
<keyword evidence="8" id="KW-0326">Glycosidase</keyword>
<evidence type="ECO:0000313" key="9">
    <source>
        <dbReference type="Proteomes" id="UP001595387"/>
    </source>
</evidence>
<evidence type="ECO:0000259" key="7">
    <source>
        <dbReference type="Pfam" id="PF01048"/>
    </source>
</evidence>
<evidence type="ECO:0000256" key="2">
    <source>
        <dbReference type="ARBA" id="ARBA00011974"/>
    </source>
</evidence>
<accession>A0ABV7A4N8</accession>
<keyword evidence="9" id="KW-1185">Reference proteome</keyword>
<dbReference type="Pfam" id="PF01048">
    <property type="entry name" value="PNP_UDP_1"/>
    <property type="match status" value="1"/>
</dbReference>
<dbReference type="RefSeq" id="WP_390304495.1">
    <property type="nucleotide sequence ID" value="NZ_JBHRRZ010000012.1"/>
</dbReference>
<sequence>MNLKQKVGSLIGSVILVLLLAGCGDQAENTEAAAEEEEKENVVGIIGPMEVEIDILHSNMEVEETTEKGQLTFYEGNLEGQPIVLVKSGIGKVNAASAAQMLISDFGADVLINSGVAGGIHPDLGLGDIVISTKTVHHDMDETAKDYKPGQIPYMDTLYFEADQELIKLAEEATEGLPDYVDVFQGPIATGDQFIASEEKTDWIYETFDAYVVEMEGAAVGQVAYLNEIPYVVIRSASDDAGEEAAGIQENFVEEAANNSSHVIEEMLKGM</sequence>
<keyword evidence="3" id="KW-0028">Amino-acid biosynthesis</keyword>
<evidence type="ECO:0000256" key="1">
    <source>
        <dbReference type="ARBA" id="ARBA00004945"/>
    </source>
</evidence>
<feature type="chain" id="PRO_5045887683" description="adenosylhomocysteine nucleosidase" evidence="6">
    <location>
        <begin position="28"/>
        <end position="271"/>
    </location>
</feature>
<organism evidence="8 9">
    <name type="scientific">Virgibacillus sediminis</name>
    <dbReference type="NCBI Taxonomy" id="202260"/>
    <lineage>
        <taxon>Bacteria</taxon>
        <taxon>Bacillati</taxon>
        <taxon>Bacillota</taxon>
        <taxon>Bacilli</taxon>
        <taxon>Bacillales</taxon>
        <taxon>Bacillaceae</taxon>
        <taxon>Virgibacillus</taxon>
    </lineage>
</organism>
<evidence type="ECO:0000256" key="4">
    <source>
        <dbReference type="ARBA" id="ARBA00022801"/>
    </source>
</evidence>
<proteinExistence type="predicted"/>
<reference evidence="9" key="1">
    <citation type="journal article" date="2019" name="Int. J. Syst. Evol. Microbiol.">
        <title>The Global Catalogue of Microorganisms (GCM) 10K type strain sequencing project: providing services to taxonomists for standard genome sequencing and annotation.</title>
        <authorList>
            <consortium name="The Broad Institute Genomics Platform"/>
            <consortium name="The Broad Institute Genome Sequencing Center for Infectious Disease"/>
            <person name="Wu L."/>
            <person name="Ma J."/>
        </authorList>
    </citation>
    <scope>NUCLEOTIDE SEQUENCE [LARGE SCALE GENOMIC DNA]</scope>
    <source>
        <strain evidence="9">KCTC 13193</strain>
    </source>
</reference>
<dbReference type="InterPro" id="IPR010049">
    <property type="entry name" value="MTA_SAH_Nsdase"/>
</dbReference>
<dbReference type="PANTHER" id="PTHR46832">
    <property type="entry name" value="5'-METHYLTHIOADENOSINE/S-ADENOSYLHOMOCYSTEINE NUCLEOSIDASE"/>
    <property type="match status" value="1"/>
</dbReference>
<feature type="signal peptide" evidence="6">
    <location>
        <begin position="1"/>
        <end position="27"/>
    </location>
</feature>
<keyword evidence="4 8" id="KW-0378">Hydrolase</keyword>
<dbReference type="CDD" id="cd09008">
    <property type="entry name" value="MTAN"/>
    <property type="match status" value="1"/>
</dbReference>
<dbReference type="GO" id="GO:0008782">
    <property type="term" value="F:adenosylhomocysteine nucleosidase activity"/>
    <property type="evidence" value="ECO:0007669"/>
    <property type="project" value="UniProtKB-EC"/>
</dbReference>
<comment type="caution">
    <text evidence="8">The sequence shown here is derived from an EMBL/GenBank/DDBJ whole genome shotgun (WGS) entry which is preliminary data.</text>
</comment>
<keyword evidence="5" id="KW-0486">Methionine biosynthesis</keyword>
<dbReference type="NCBIfam" id="TIGR01704">
    <property type="entry name" value="MTA_SAH-Nsdase"/>
    <property type="match status" value="1"/>
</dbReference>
<name>A0ABV7A4N8_9BACI</name>
<evidence type="ECO:0000313" key="8">
    <source>
        <dbReference type="EMBL" id="MFC2948009.1"/>
    </source>
</evidence>
<dbReference type="Gene3D" id="3.40.50.1580">
    <property type="entry name" value="Nucleoside phosphorylase domain"/>
    <property type="match status" value="1"/>
</dbReference>
<gene>
    <name evidence="8" type="ORF">ACFODW_06585</name>
</gene>
<evidence type="ECO:0000256" key="5">
    <source>
        <dbReference type="ARBA" id="ARBA00023167"/>
    </source>
</evidence>
<dbReference type="PANTHER" id="PTHR46832:SF1">
    <property type="entry name" value="5'-METHYLTHIOADENOSINE_S-ADENOSYLHOMOCYSTEINE NUCLEOSIDASE"/>
    <property type="match status" value="1"/>
</dbReference>
<dbReference type="Proteomes" id="UP001595387">
    <property type="component" value="Unassembled WGS sequence"/>
</dbReference>
<evidence type="ECO:0000256" key="3">
    <source>
        <dbReference type="ARBA" id="ARBA00022605"/>
    </source>
</evidence>